<protein>
    <submittedName>
        <fullName evidence="1">Uncharacterized protein</fullName>
    </submittedName>
</protein>
<proteinExistence type="predicted"/>
<evidence type="ECO:0000313" key="1">
    <source>
        <dbReference type="EMBL" id="ABM59193.1"/>
    </source>
</evidence>
<dbReference type="Proteomes" id="UP000000374">
    <property type="component" value="Chromosome"/>
</dbReference>
<accession>A1WNI6</accession>
<dbReference type="EMBL" id="CP000542">
    <property type="protein sequence ID" value="ABM59193.1"/>
    <property type="molecule type" value="Genomic_DNA"/>
</dbReference>
<reference evidence="2" key="1">
    <citation type="submission" date="2006-12" db="EMBL/GenBank/DDBJ databases">
        <title>Complete sequence of chromosome 1 of Verminephrobacter eiseniae EF01-2.</title>
        <authorList>
            <person name="Copeland A."/>
            <person name="Lucas S."/>
            <person name="Lapidus A."/>
            <person name="Barry K."/>
            <person name="Detter J.C."/>
            <person name="Glavina del Rio T."/>
            <person name="Dalin E."/>
            <person name="Tice H."/>
            <person name="Pitluck S."/>
            <person name="Chertkov O."/>
            <person name="Brettin T."/>
            <person name="Bruce D."/>
            <person name="Han C."/>
            <person name="Tapia R."/>
            <person name="Gilna P."/>
            <person name="Schmutz J."/>
            <person name="Larimer F."/>
            <person name="Land M."/>
            <person name="Hauser L."/>
            <person name="Kyrpides N."/>
            <person name="Kim E."/>
            <person name="Stahl D."/>
            <person name="Richardson P."/>
        </authorList>
    </citation>
    <scope>NUCLEOTIDE SEQUENCE [LARGE SCALE GENOMIC DNA]</scope>
    <source>
        <strain evidence="2">EF01-2</strain>
    </source>
</reference>
<dbReference type="KEGG" id="vei:Veis_3472"/>
<evidence type="ECO:0000313" key="2">
    <source>
        <dbReference type="Proteomes" id="UP000000374"/>
    </source>
</evidence>
<sequence>MQGLSLTGIQGEALAVVGVKHGLHALRVRGVASGIQAVERPRPALPYLRFDLLKKSVCHRLCLFGRYAQFLVRVHLCSS</sequence>
<gene>
    <name evidence="1" type="ordered locus">Veis_3472</name>
</gene>
<name>A1WNI6_VEREI</name>
<dbReference type="STRING" id="391735.Veis_3472"/>
<dbReference type="HOGENOM" id="CLU_2605091_0_0_4"/>
<organism evidence="1 2">
    <name type="scientific">Verminephrobacter eiseniae (strain EF01-2)</name>
    <dbReference type="NCBI Taxonomy" id="391735"/>
    <lineage>
        <taxon>Bacteria</taxon>
        <taxon>Pseudomonadati</taxon>
        <taxon>Pseudomonadota</taxon>
        <taxon>Betaproteobacteria</taxon>
        <taxon>Burkholderiales</taxon>
        <taxon>Comamonadaceae</taxon>
        <taxon>Verminephrobacter</taxon>
    </lineage>
</organism>
<dbReference type="AlphaFoldDB" id="A1WNI6"/>
<keyword evidence="2" id="KW-1185">Reference proteome</keyword>